<sequence>MPMITFSVFLKRLLLCLAILVVHYIFAFAPISEFFLLYIIFFKPKWFEAF</sequence>
<reference evidence="2 3" key="1">
    <citation type="submission" date="2018-02" db="EMBL/GenBank/DDBJ databases">
        <title>Subsurface microbial communities from deep shales in Ohio and West Virginia, USA.</title>
        <authorList>
            <person name="Wrighton K."/>
        </authorList>
    </citation>
    <scope>NUCLEOTIDE SEQUENCE [LARGE SCALE GENOMIC DNA]</scope>
    <source>
        <strain evidence="2 3">OWC-DMM</strain>
    </source>
</reference>
<evidence type="ECO:0000313" key="3">
    <source>
        <dbReference type="Proteomes" id="UP000240010"/>
    </source>
</evidence>
<feature type="transmembrane region" description="Helical" evidence="1">
    <location>
        <begin position="12"/>
        <end position="41"/>
    </location>
</feature>
<accession>A0A2S6HLM2</accession>
<name>A0A2S6HLM2_9GAMM</name>
<dbReference type="EMBL" id="PTIZ01000001">
    <property type="protein sequence ID" value="PPK78317.1"/>
    <property type="molecule type" value="Genomic_DNA"/>
</dbReference>
<gene>
    <name evidence="2" type="ORF">B0F87_101699</name>
</gene>
<keyword evidence="1" id="KW-0812">Transmembrane</keyword>
<proteinExistence type="predicted"/>
<comment type="caution">
    <text evidence="2">The sequence shown here is derived from an EMBL/GenBank/DDBJ whole genome shotgun (WGS) entry which is preliminary data.</text>
</comment>
<evidence type="ECO:0000256" key="1">
    <source>
        <dbReference type="SAM" id="Phobius"/>
    </source>
</evidence>
<organism evidence="2 3">
    <name type="scientific">Methylobacter tundripaludum</name>
    <dbReference type="NCBI Taxonomy" id="173365"/>
    <lineage>
        <taxon>Bacteria</taxon>
        <taxon>Pseudomonadati</taxon>
        <taxon>Pseudomonadota</taxon>
        <taxon>Gammaproteobacteria</taxon>
        <taxon>Methylococcales</taxon>
        <taxon>Methylococcaceae</taxon>
        <taxon>Methylobacter</taxon>
    </lineage>
</organism>
<keyword evidence="1" id="KW-0472">Membrane</keyword>
<dbReference type="AlphaFoldDB" id="A0A2S6HLM2"/>
<evidence type="ECO:0000313" key="2">
    <source>
        <dbReference type="EMBL" id="PPK78317.1"/>
    </source>
</evidence>
<dbReference type="Proteomes" id="UP000240010">
    <property type="component" value="Unassembled WGS sequence"/>
</dbReference>
<keyword evidence="1" id="KW-1133">Transmembrane helix</keyword>
<protein>
    <submittedName>
        <fullName evidence="2">Uncharacterized protein</fullName>
    </submittedName>
</protein>